<dbReference type="Pfam" id="PF03734">
    <property type="entry name" value="YkuD"/>
    <property type="match status" value="1"/>
</dbReference>
<dbReference type="PANTHER" id="PTHR30582:SF2">
    <property type="entry name" value="L,D-TRANSPEPTIDASE YCIB-RELATED"/>
    <property type="match status" value="1"/>
</dbReference>
<dbReference type="KEGG" id="cpf:CPF_0028"/>
<keyword evidence="7" id="KW-0812">Transmembrane</keyword>
<proteinExistence type="predicted"/>
<dbReference type="PANTHER" id="PTHR30582">
    <property type="entry name" value="L,D-TRANSPEPTIDASE"/>
    <property type="match status" value="1"/>
</dbReference>
<dbReference type="Proteomes" id="UP000001823">
    <property type="component" value="Chromosome"/>
</dbReference>
<dbReference type="UniPathway" id="UPA00219"/>
<dbReference type="eggNOG" id="COG1376">
    <property type="taxonomic scope" value="Bacteria"/>
</dbReference>
<dbReference type="GO" id="GO:0071972">
    <property type="term" value="F:peptidoglycan L,D-transpeptidase activity"/>
    <property type="evidence" value="ECO:0007669"/>
    <property type="project" value="TreeGrafter"/>
</dbReference>
<dbReference type="GO" id="GO:0008360">
    <property type="term" value="P:regulation of cell shape"/>
    <property type="evidence" value="ECO:0007669"/>
    <property type="project" value="UniProtKB-UniRule"/>
</dbReference>
<dbReference type="SUPFAM" id="SSF141523">
    <property type="entry name" value="L,D-transpeptidase catalytic domain-like"/>
    <property type="match status" value="1"/>
</dbReference>
<evidence type="ECO:0000256" key="3">
    <source>
        <dbReference type="ARBA" id="ARBA00022960"/>
    </source>
</evidence>
<dbReference type="InterPro" id="IPR038063">
    <property type="entry name" value="Transpep_catalytic_dom"/>
</dbReference>
<evidence type="ECO:0000256" key="1">
    <source>
        <dbReference type="ARBA" id="ARBA00004752"/>
    </source>
</evidence>
<keyword evidence="4 6" id="KW-0573">Peptidoglycan synthesis</keyword>
<dbReference type="PaxDb" id="195103-CPF_0028"/>
<keyword evidence="7" id="KW-0472">Membrane</keyword>
<gene>
    <name evidence="9" type="ordered locus">CPF_0028</name>
</gene>
<dbReference type="InterPro" id="IPR005490">
    <property type="entry name" value="LD_TPept_cat_dom"/>
</dbReference>
<dbReference type="STRING" id="195103.CPF_0028"/>
<dbReference type="RefSeq" id="WP_003458221.1">
    <property type="nucleotide sequence ID" value="NC_008261.1"/>
</dbReference>
<sequence length="386" mass="44384">MKNKKLLISISSAISVLLIIVVSYFIFSYSNNLNKFKEDLSSNNYEDASYCFNNGTKNIILKKTFIKSSEDIITEKLSEIENEYYSGDISEEETVEDLNGLLSLNTSNEEILNFKNTLPLIKDSKDSFDIGISKLDEGNYLEALNYFKSVHNLSDCKPQALEYEETCLDKIREPILKTVDEYISNEKYSKGIEYLDSQINFLPDDPKLQEKRDELEKLRLEHLEDYSQKNIDKATARTAPVMEYYKKLNEDTINQFDITSNTNYLVFVNIAEQKTYVYEGSKNDWTLDKTFTCSTGIEGKETPVGVFTVQNRAPWFFSPKYGQGGKYYVQFMGNYLFHSIPFDSDRTTVSDPTLGVPSSHGCIRLSVEDSKWLYDNVQNGSKIIIY</sequence>
<evidence type="ECO:0000256" key="2">
    <source>
        <dbReference type="ARBA" id="ARBA00022679"/>
    </source>
</evidence>
<evidence type="ECO:0000313" key="9">
    <source>
        <dbReference type="EMBL" id="ABG83474.1"/>
    </source>
</evidence>
<evidence type="ECO:0000259" key="8">
    <source>
        <dbReference type="PROSITE" id="PS52029"/>
    </source>
</evidence>
<dbReference type="GO" id="GO:0005576">
    <property type="term" value="C:extracellular region"/>
    <property type="evidence" value="ECO:0007669"/>
    <property type="project" value="TreeGrafter"/>
</dbReference>
<evidence type="ECO:0000256" key="5">
    <source>
        <dbReference type="ARBA" id="ARBA00023316"/>
    </source>
</evidence>
<evidence type="ECO:0000313" key="10">
    <source>
        <dbReference type="Proteomes" id="UP000001823"/>
    </source>
</evidence>
<feature type="active site" description="Nucleophile" evidence="6">
    <location>
        <position position="362"/>
    </location>
</feature>
<dbReference type="GO" id="GO:0016740">
    <property type="term" value="F:transferase activity"/>
    <property type="evidence" value="ECO:0007669"/>
    <property type="project" value="UniProtKB-KW"/>
</dbReference>
<keyword evidence="7" id="KW-1133">Transmembrane helix</keyword>
<reference evidence="9 10" key="1">
    <citation type="journal article" date="2006" name="Genome Res.">
        <title>Skewed genomic variability in strains of the toxigenic bacterial pathogen, Clostridium perfringens.</title>
        <authorList>
            <person name="Myers G.S."/>
            <person name="Rasko D.A."/>
            <person name="Cheung J.K."/>
            <person name="Ravel J."/>
            <person name="Seshadri R."/>
            <person name="Deboy R.T."/>
            <person name="Ren Q."/>
            <person name="Varga J."/>
            <person name="Awad M.M."/>
            <person name="Brinkac L.M."/>
            <person name="Daugherty S.C."/>
            <person name="Haft D.H."/>
            <person name="Dodson R.J."/>
            <person name="Madupu R."/>
            <person name="Nelson W.C."/>
            <person name="Rosovitz M.J."/>
            <person name="Sullivan S.A."/>
            <person name="Khouri H."/>
            <person name="Dimitrov G.I."/>
            <person name="Watkins K.L."/>
            <person name="Mulligan S."/>
            <person name="Benton J."/>
            <person name="Radune D."/>
            <person name="Fisher D.J."/>
            <person name="Atkins H.S."/>
            <person name="Hiscox T."/>
            <person name="Jost B.H."/>
            <person name="Billington S.J."/>
            <person name="Songer J.G."/>
            <person name="McClane B.A."/>
            <person name="Titball R.W."/>
            <person name="Rood J.I."/>
            <person name="Melville S.B."/>
            <person name="Paulsen I.T."/>
        </authorList>
    </citation>
    <scope>NUCLEOTIDE SEQUENCE [LARGE SCALE GENOMIC DNA]</scope>
    <source>
        <strain evidence="10">ATCC 13124 / DSM 756 / JCM 1290 / NCIMB 6125 / NCTC 8237 / S 107 / Type A</strain>
    </source>
</reference>
<dbReference type="Gene3D" id="2.40.440.10">
    <property type="entry name" value="L,D-transpeptidase catalytic domain-like"/>
    <property type="match status" value="1"/>
</dbReference>
<dbReference type="GO" id="GO:0071555">
    <property type="term" value="P:cell wall organization"/>
    <property type="evidence" value="ECO:0007669"/>
    <property type="project" value="UniProtKB-UniRule"/>
</dbReference>
<dbReference type="HOGENOM" id="CLU_699630_0_0_9"/>
<keyword evidence="2" id="KW-0808">Transferase</keyword>
<feature type="transmembrane region" description="Helical" evidence="7">
    <location>
        <begin position="6"/>
        <end position="27"/>
    </location>
</feature>
<accession>A0A0H2YS13</accession>
<dbReference type="AlphaFoldDB" id="A0A0H2YS13"/>
<evidence type="ECO:0000256" key="4">
    <source>
        <dbReference type="ARBA" id="ARBA00022984"/>
    </source>
</evidence>
<feature type="domain" description="L,D-TPase catalytic" evidence="8">
    <location>
        <begin position="264"/>
        <end position="386"/>
    </location>
</feature>
<dbReference type="GO" id="GO:0018104">
    <property type="term" value="P:peptidoglycan-protein cross-linking"/>
    <property type="evidence" value="ECO:0007669"/>
    <property type="project" value="TreeGrafter"/>
</dbReference>
<keyword evidence="3 6" id="KW-0133">Cell shape</keyword>
<keyword evidence="10" id="KW-1185">Reference proteome</keyword>
<evidence type="ECO:0000256" key="6">
    <source>
        <dbReference type="PROSITE-ProRule" id="PRU01373"/>
    </source>
</evidence>
<organism evidence="9 10">
    <name type="scientific">Clostridium perfringens (strain ATCC 13124 / DSM 756 / JCM 1290 / NCIMB 6125 / NCTC 8237 / Type A)</name>
    <dbReference type="NCBI Taxonomy" id="195103"/>
    <lineage>
        <taxon>Bacteria</taxon>
        <taxon>Bacillati</taxon>
        <taxon>Bacillota</taxon>
        <taxon>Clostridia</taxon>
        <taxon>Eubacteriales</taxon>
        <taxon>Clostridiaceae</taxon>
        <taxon>Clostridium</taxon>
    </lineage>
</organism>
<dbReference type="InterPro" id="IPR050979">
    <property type="entry name" value="LD-transpeptidase"/>
</dbReference>
<protein>
    <submittedName>
        <fullName evidence="9">ErfK/YbiS/YcfS/YnhG family protein</fullName>
    </submittedName>
</protein>
<comment type="pathway">
    <text evidence="1 6">Cell wall biogenesis; peptidoglycan biosynthesis.</text>
</comment>
<keyword evidence="5 6" id="KW-0961">Cell wall biogenesis/degradation</keyword>
<dbReference type="PROSITE" id="PS52029">
    <property type="entry name" value="LD_TPASE"/>
    <property type="match status" value="1"/>
</dbReference>
<name>A0A0H2YS13_CLOP1</name>
<evidence type="ECO:0000256" key="7">
    <source>
        <dbReference type="SAM" id="Phobius"/>
    </source>
</evidence>
<feature type="active site" description="Proton donor/acceptor" evidence="6">
    <location>
        <position position="338"/>
    </location>
</feature>
<dbReference type="CDD" id="cd16913">
    <property type="entry name" value="YkuD_like"/>
    <property type="match status" value="1"/>
</dbReference>
<dbReference type="EMBL" id="CP000246">
    <property type="protein sequence ID" value="ABG83474.1"/>
    <property type="molecule type" value="Genomic_DNA"/>
</dbReference>